<dbReference type="Gene3D" id="1.10.238.20">
    <property type="entry name" value="Pheromone/general odorant binding protein domain"/>
    <property type="match status" value="1"/>
</dbReference>
<dbReference type="InterPro" id="IPR001320">
    <property type="entry name" value="Iontro_rcpt_C"/>
</dbReference>
<dbReference type="Pfam" id="PF00060">
    <property type="entry name" value="Lig_chan"/>
    <property type="match status" value="1"/>
</dbReference>
<dbReference type="GO" id="GO:0050906">
    <property type="term" value="P:detection of stimulus involved in sensory perception"/>
    <property type="evidence" value="ECO:0007669"/>
    <property type="project" value="UniProtKB-ARBA"/>
</dbReference>
<dbReference type="Pfam" id="PF01395">
    <property type="entry name" value="PBP_GOBP"/>
    <property type="match status" value="1"/>
</dbReference>
<evidence type="ECO:0000256" key="2">
    <source>
        <dbReference type="ARBA" id="ARBA00004651"/>
    </source>
</evidence>
<reference evidence="14" key="1">
    <citation type="submission" date="2018-04" db="EMBL/GenBank/DDBJ databases">
        <authorList>
            <person name="Go L.Y."/>
            <person name="Mitchell J.A."/>
        </authorList>
    </citation>
    <scope>NUCLEOTIDE SEQUENCE</scope>
    <source>
        <tissue evidence="14">Whole organism</tissue>
    </source>
</reference>
<evidence type="ECO:0000256" key="8">
    <source>
        <dbReference type="ARBA" id="ARBA00022989"/>
    </source>
</evidence>
<evidence type="ECO:0000256" key="5">
    <source>
        <dbReference type="ARBA" id="ARBA00022475"/>
    </source>
</evidence>
<evidence type="ECO:0000256" key="3">
    <source>
        <dbReference type="ARBA" id="ARBA00008098"/>
    </source>
</evidence>
<feature type="transmembrane region" description="Helical" evidence="12">
    <location>
        <begin position="286"/>
        <end position="310"/>
    </location>
</feature>
<dbReference type="SUPFAM" id="SSF47565">
    <property type="entry name" value="Insect pheromone/odorant-binding proteins"/>
    <property type="match status" value="1"/>
</dbReference>
<feature type="transmembrane region" description="Helical" evidence="12">
    <location>
        <begin position="547"/>
        <end position="567"/>
    </location>
</feature>
<dbReference type="InterPro" id="IPR052192">
    <property type="entry name" value="Insect_Ionotropic_Sensory_Rcpt"/>
</dbReference>
<dbReference type="AlphaFoldDB" id="A0A336KUC2"/>
<dbReference type="GO" id="GO:0005549">
    <property type="term" value="F:odorant binding"/>
    <property type="evidence" value="ECO:0007669"/>
    <property type="project" value="InterPro"/>
</dbReference>
<evidence type="ECO:0000313" key="15">
    <source>
        <dbReference type="EMBL" id="SSX28775.1"/>
    </source>
</evidence>
<dbReference type="Gene3D" id="3.40.190.10">
    <property type="entry name" value="Periplasmic binding protein-like II"/>
    <property type="match status" value="1"/>
</dbReference>
<dbReference type="InterPro" id="IPR006170">
    <property type="entry name" value="PBP/GOBP"/>
</dbReference>
<keyword evidence="8 12" id="KW-1133">Transmembrane helix</keyword>
<dbReference type="GO" id="GO:0005576">
    <property type="term" value="C:extracellular region"/>
    <property type="evidence" value="ECO:0007669"/>
    <property type="project" value="UniProtKB-SubCell"/>
</dbReference>
<comment type="similarity">
    <text evidence="4">Belongs to the glutamate-gated ion channel (TC 1.A.10.1) family.</text>
</comment>
<dbReference type="Gene3D" id="1.10.287.70">
    <property type="match status" value="1"/>
</dbReference>
<dbReference type="OMA" id="HFRSAHE"/>
<dbReference type="VEuPathDB" id="VectorBase:CSON000440"/>
<evidence type="ECO:0000256" key="9">
    <source>
        <dbReference type="ARBA" id="ARBA00023136"/>
    </source>
</evidence>
<dbReference type="SUPFAM" id="SSF53850">
    <property type="entry name" value="Periplasmic binding protein-like II"/>
    <property type="match status" value="1"/>
</dbReference>
<protein>
    <submittedName>
        <fullName evidence="14">CSON000440 protein</fullName>
    </submittedName>
</protein>
<comment type="similarity">
    <text evidence="3">Belongs to the PBP/GOBP family.</text>
</comment>
<dbReference type="EMBL" id="UFQS01001076">
    <property type="protein sequence ID" value="SSX08864.1"/>
    <property type="molecule type" value="Genomic_DNA"/>
</dbReference>
<evidence type="ECO:0000256" key="7">
    <source>
        <dbReference type="ARBA" id="ARBA00022692"/>
    </source>
</evidence>
<feature type="domain" description="Ionotropic glutamate receptor C-terminal" evidence="13">
    <location>
        <begin position="285"/>
        <end position="552"/>
    </location>
</feature>
<keyword evidence="5" id="KW-1003">Cell membrane</keyword>
<keyword evidence="10" id="KW-0675">Receptor</keyword>
<evidence type="ECO:0000256" key="10">
    <source>
        <dbReference type="ARBA" id="ARBA00023170"/>
    </source>
</evidence>
<keyword evidence="9 12" id="KW-0472">Membrane</keyword>
<evidence type="ECO:0000256" key="4">
    <source>
        <dbReference type="ARBA" id="ARBA00008685"/>
    </source>
</evidence>
<comment type="subcellular location">
    <subcellularLocation>
        <location evidence="2">Cell membrane</location>
        <topology evidence="2">Multi-pass membrane protein</topology>
    </subcellularLocation>
    <subcellularLocation>
        <location evidence="1">Secreted</location>
    </subcellularLocation>
</comment>
<sequence length="703" mass="80102">MKYDLHLDGIVVSNIDCTQNQVFLDLLIKDINLGCAAFIVTFVCAEIFLESYRKTHMDATARYLRKYLILIQDQEIFDNDIEQYFENVIVSEDLPQTIVISLDSDEVVSISYNQNMEDQFNQYFIQNESFLYEKKFFTELTNLTGIELKVATINYPPYTHYEFVPPGTGNANIESSDDELSVSLDGVELYLCLEFCKKYNCTITLHTEEEELWGDITKNGSSTGLMHAIVTGQSDVTIAAFYHWGNLFPFMQFSDSIQKVRVMHLVPKPKPLPYFLTPLMPFNCTVWISMIVVYFVSILLIQLTSTIMAYTGKKSTLEFGSVVMTILKLSLFEGTSVIKTTSLAEFIIFGFLFYFAMIVGNLYGGALASVMTITKFENPISTISDIIHSDLIWGGPSLVFVLSVIDSQEPDLRYYLDNFKEMPMKELNEHGKAQDMAIILEALQFGTVCIAEYMDEEIAKNYMLTSDDMYWEQTVMPSRKTWPYMELMNKIILMQAESGIASYWEYKATVKTMNYKIQKTIEENKKTLAGNDNPIQLSVDHIIGANYLILIGSVLSCIAFVGELLWYHKFRHIFERKAIARPKGITMEQIKQTGALLRQSCQPRFKLTDEQAEAISRGELPDYKDGKCYINCLMEMLGVVKKGKILVDKALKSAETMLPPEMKDDFINGIHACKNTPLTKDPCENAVLAAKCTQENNPQFFLP</sequence>
<evidence type="ECO:0000259" key="13">
    <source>
        <dbReference type="Pfam" id="PF00060"/>
    </source>
</evidence>
<dbReference type="GO" id="GO:0005886">
    <property type="term" value="C:plasma membrane"/>
    <property type="evidence" value="ECO:0007669"/>
    <property type="project" value="UniProtKB-SubCell"/>
</dbReference>
<evidence type="ECO:0000313" key="14">
    <source>
        <dbReference type="EMBL" id="SSX08864.1"/>
    </source>
</evidence>
<gene>
    <name evidence="14" type="primary">CSON000440</name>
</gene>
<proteinExistence type="inferred from homology"/>
<dbReference type="CDD" id="cd23992">
    <property type="entry name" value="PBP_GOBP"/>
    <property type="match status" value="1"/>
</dbReference>
<keyword evidence="6" id="KW-0964">Secreted</keyword>
<dbReference type="FunFam" id="1.10.238.20:FF:000001">
    <property type="entry name" value="General odorant-binding protein lush"/>
    <property type="match status" value="1"/>
</dbReference>
<dbReference type="EMBL" id="UFQT01001076">
    <property type="protein sequence ID" value="SSX28775.1"/>
    <property type="molecule type" value="Genomic_DNA"/>
</dbReference>
<keyword evidence="7 12" id="KW-0812">Transmembrane</keyword>
<organism evidence="14">
    <name type="scientific">Culicoides sonorensis</name>
    <name type="common">Biting midge</name>
    <dbReference type="NCBI Taxonomy" id="179676"/>
    <lineage>
        <taxon>Eukaryota</taxon>
        <taxon>Metazoa</taxon>
        <taxon>Ecdysozoa</taxon>
        <taxon>Arthropoda</taxon>
        <taxon>Hexapoda</taxon>
        <taxon>Insecta</taxon>
        <taxon>Pterygota</taxon>
        <taxon>Neoptera</taxon>
        <taxon>Endopterygota</taxon>
        <taxon>Diptera</taxon>
        <taxon>Nematocera</taxon>
        <taxon>Chironomoidea</taxon>
        <taxon>Ceratopogonidae</taxon>
        <taxon>Ceratopogoninae</taxon>
        <taxon>Culicoides</taxon>
        <taxon>Monoculicoides</taxon>
    </lineage>
</organism>
<dbReference type="InterPro" id="IPR036728">
    <property type="entry name" value="PBP_GOBP_sf"/>
</dbReference>
<dbReference type="GO" id="GO:0015276">
    <property type="term" value="F:ligand-gated monoatomic ion channel activity"/>
    <property type="evidence" value="ECO:0007669"/>
    <property type="project" value="InterPro"/>
</dbReference>
<reference evidence="15" key="2">
    <citation type="submission" date="2018-07" db="EMBL/GenBank/DDBJ databases">
        <authorList>
            <person name="Quirk P.G."/>
            <person name="Krulwich T.A."/>
        </authorList>
    </citation>
    <scope>NUCLEOTIDE SEQUENCE</scope>
</reference>
<dbReference type="GO" id="GO:0007608">
    <property type="term" value="P:sensory perception of smell"/>
    <property type="evidence" value="ECO:0007669"/>
    <property type="project" value="UniProtKB-ARBA"/>
</dbReference>
<accession>A0A336KUC2</accession>
<dbReference type="PANTHER" id="PTHR42643">
    <property type="entry name" value="IONOTROPIC RECEPTOR 20A-RELATED"/>
    <property type="match status" value="1"/>
</dbReference>
<dbReference type="SMART" id="SM00708">
    <property type="entry name" value="PhBP"/>
    <property type="match status" value="1"/>
</dbReference>
<evidence type="ECO:0000256" key="11">
    <source>
        <dbReference type="ARBA" id="ARBA00023180"/>
    </source>
</evidence>
<dbReference type="PANTHER" id="PTHR42643:SF40">
    <property type="entry name" value="IONOTROPIC RECEPTOR 41A-RELATED"/>
    <property type="match status" value="1"/>
</dbReference>
<feature type="transmembrane region" description="Helical" evidence="12">
    <location>
        <begin position="346"/>
        <end position="371"/>
    </location>
</feature>
<name>A0A336KUC2_CULSO</name>
<evidence type="ECO:0000256" key="1">
    <source>
        <dbReference type="ARBA" id="ARBA00004613"/>
    </source>
</evidence>
<keyword evidence="11" id="KW-0325">Glycoprotein</keyword>
<evidence type="ECO:0000256" key="12">
    <source>
        <dbReference type="SAM" id="Phobius"/>
    </source>
</evidence>
<evidence type="ECO:0000256" key="6">
    <source>
        <dbReference type="ARBA" id="ARBA00022525"/>
    </source>
</evidence>